<dbReference type="EnsemblPlants" id="TraesCS3B02G550100.1">
    <property type="protein sequence ID" value="TraesCS3B02G550100.1"/>
    <property type="gene ID" value="TraesCS3B02G550100"/>
</dbReference>
<evidence type="ECO:0000313" key="2">
    <source>
        <dbReference type="Proteomes" id="UP000019116"/>
    </source>
</evidence>
<reference evidence="1" key="2">
    <citation type="submission" date="2018-10" db="UniProtKB">
        <authorList>
            <consortium name="EnsemblPlants"/>
        </authorList>
    </citation>
    <scope>IDENTIFICATION</scope>
</reference>
<dbReference type="Gramene" id="TraesCS3B03G1368500.1">
    <property type="protein sequence ID" value="TraesCS3B03G1368500.1.CDS"/>
    <property type="gene ID" value="TraesCS3B03G1368500"/>
</dbReference>
<evidence type="ECO:0000313" key="1">
    <source>
        <dbReference type="EnsemblPlants" id="TraesCS3B02G550100.1"/>
    </source>
</evidence>
<sequence length="100" mass="10373">MEVDGAEVEEAAQDKADAKALGTKISSASGDVGALVLPWLTPLGDLDKGMIPSSSPLLLAFFFTASDAYMLCMFGGQEEAAQSDEFGCPPRSPPSLDAMS</sequence>
<dbReference type="Gramene" id="TraesRN3B0101374400.1">
    <property type="protein sequence ID" value="TraesRN3B0101374400.1"/>
    <property type="gene ID" value="TraesRN3B0101374400"/>
</dbReference>
<name>A0A3B6G121_WHEAT</name>
<protein>
    <submittedName>
        <fullName evidence="1">Uncharacterized protein</fullName>
    </submittedName>
</protein>
<organism evidence="1">
    <name type="scientific">Triticum aestivum</name>
    <name type="common">Wheat</name>
    <dbReference type="NCBI Taxonomy" id="4565"/>
    <lineage>
        <taxon>Eukaryota</taxon>
        <taxon>Viridiplantae</taxon>
        <taxon>Streptophyta</taxon>
        <taxon>Embryophyta</taxon>
        <taxon>Tracheophyta</taxon>
        <taxon>Spermatophyta</taxon>
        <taxon>Magnoliopsida</taxon>
        <taxon>Liliopsida</taxon>
        <taxon>Poales</taxon>
        <taxon>Poaceae</taxon>
        <taxon>BOP clade</taxon>
        <taxon>Pooideae</taxon>
        <taxon>Triticodae</taxon>
        <taxon>Triticeae</taxon>
        <taxon>Triticinae</taxon>
        <taxon>Triticum</taxon>
    </lineage>
</organism>
<dbReference type="Gramene" id="TraesCS3B02G550100.1">
    <property type="protein sequence ID" value="TraesCS3B02G550100.1"/>
    <property type="gene ID" value="TraesCS3B02G550100"/>
</dbReference>
<reference evidence="1" key="1">
    <citation type="submission" date="2018-08" db="EMBL/GenBank/DDBJ databases">
        <authorList>
            <person name="Rossello M."/>
        </authorList>
    </citation>
    <scope>NUCLEOTIDE SEQUENCE [LARGE SCALE GENOMIC DNA]</scope>
    <source>
        <strain evidence="1">cv. Chinese Spring</strain>
    </source>
</reference>
<dbReference type="AlphaFoldDB" id="A0A3B6G121"/>
<accession>A0A3B6G121</accession>
<dbReference type="Proteomes" id="UP000019116">
    <property type="component" value="Chromosome 3B"/>
</dbReference>
<keyword evidence="2" id="KW-1185">Reference proteome</keyword>
<proteinExistence type="predicted"/>